<keyword evidence="4" id="KW-0804">Transcription</keyword>
<proteinExistence type="inferred from homology"/>
<dbReference type="PANTHER" id="PTHR30537:SF74">
    <property type="entry name" value="HTH-TYPE TRANSCRIPTIONAL REGULATOR TRPI"/>
    <property type="match status" value="1"/>
</dbReference>
<dbReference type="Gene3D" id="3.40.190.10">
    <property type="entry name" value="Periplasmic binding protein-like II"/>
    <property type="match status" value="2"/>
</dbReference>
<dbReference type="GO" id="GO:0006351">
    <property type="term" value="P:DNA-templated transcription"/>
    <property type="evidence" value="ECO:0007669"/>
    <property type="project" value="TreeGrafter"/>
</dbReference>
<keyword evidence="7" id="KW-1185">Reference proteome</keyword>
<evidence type="ECO:0000313" key="6">
    <source>
        <dbReference type="EMBL" id="WLR96240.1"/>
    </source>
</evidence>
<dbReference type="RefSeq" id="WP_230640122.1">
    <property type="nucleotide sequence ID" value="NZ_CP132302.1"/>
</dbReference>
<dbReference type="Gene3D" id="1.10.10.10">
    <property type="entry name" value="Winged helix-like DNA-binding domain superfamily/Winged helix DNA-binding domain"/>
    <property type="match status" value="1"/>
</dbReference>
<dbReference type="AlphaFoldDB" id="A0AA50CGV1"/>
<dbReference type="PROSITE" id="PS50931">
    <property type="entry name" value="HTH_LYSR"/>
    <property type="match status" value="1"/>
</dbReference>
<keyword evidence="3" id="KW-0238">DNA-binding</keyword>
<gene>
    <name evidence="6" type="ORF">Q9313_10940</name>
</gene>
<dbReference type="SUPFAM" id="SSF53850">
    <property type="entry name" value="Periplasmic binding protein-like II"/>
    <property type="match status" value="1"/>
</dbReference>
<sequence>MRPLPSLNALKVFEAVARHRSMTRAAEELCVTHGAVSRHIRSLEETLGVLLLSRGARTSEPTLEGARLAEGLASAFALIETSIERVRPGPLTLSCSSSIMMEWIIPRIGRFHARHPHVEVQFNMNYDRIDFMRDKISIAIRASVIEPPPGAVIRDLGAEEIGPVCAPSYLAQYPISDPADLVDAALLGTRTRAQAFAEWQAAAGCEALALEPRSSFAHFYLLIQAAIFGLGVAMVPQMLVADHIASKRLVAPLGFCQGPRRLVLWIAPHLAGHPDTLALERWLIREMRVLPQG</sequence>
<evidence type="ECO:0000256" key="2">
    <source>
        <dbReference type="ARBA" id="ARBA00023015"/>
    </source>
</evidence>
<dbReference type="GO" id="GO:0043565">
    <property type="term" value="F:sequence-specific DNA binding"/>
    <property type="evidence" value="ECO:0007669"/>
    <property type="project" value="TreeGrafter"/>
</dbReference>
<name>A0AA50CGV1_9HYPH</name>
<organism evidence="6 7">
    <name type="scientific">Shinella sumterensis</name>
    <dbReference type="NCBI Taxonomy" id="1967501"/>
    <lineage>
        <taxon>Bacteria</taxon>
        <taxon>Pseudomonadati</taxon>
        <taxon>Pseudomonadota</taxon>
        <taxon>Alphaproteobacteria</taxon>
        <taxon>Hyphomicrobiales</taxon>
        <taxon>Rhizobiaceae</taxon>
        <taxon>Shinella</taxon>
    </lineage>
</organism>
<protein>
    <submittedName>
        <fullName evidence="6">LysR substrate-binding domain-containing protein</fullName>
    </submittedName>
</protein>
<dbReference type="PANTHER" id="PTHR30537">
    <property type="entry name" value="HTH-TYPE TRANSCRIPTIONAL REGULATOR"/>
    <property type="match status" value="1"/>
</dbReference>
<dbReference type="EMBL" id="CP132302">
    <property type="protein sequence ID" value="WLR96240.1"/>
    <property type="molecule type" value="Genomic_DNA"/>
</dbReference>
<comment type="similarity">
    <text evidence="1">Belongs to the LysR transcriptional regulatory family.</text>
</comment>
<dbReference type="InterPro" id="IPR036388">
    <property type="entry name" value="WH-like_DNA-bd_sf"/>
</dbReference>
<evidence type="ECO:0000256" key="4">
    <source>
        <dbReference type="ARBA" id="ARBA00023163"/>
    </source>
</evidence>
<dbReference type="InterPro" id="IPR000847">
    <property type="entry name" value="LysR_HTH_N"/>
</dbReference>
<dbReference type="InterPro" id="IPR036390">
    <property type="entry name" value="WH_DNA-bd_sf"/>
</dbReference>
<evidence type="ECO:0000256" key="3">
    <source>
        <dbReference type="ARBA" id="ARBA00023125"/>
    </source>
</evidence>
<evidence type="ECO:0000256" key="1">
    <source>
        <dbReference type="ARBA" id="ARBA00009437"/>
    </source>
</evidence>
<dbReference type="GO" id="GO:0003700">
    <property type="term" value="F:DNA-binding transcription factor activity"/>
    <property type="evidence" value="ECO:0007669"/>
    <property type="project" value="InterPro"/>
</dbReference>
<dbReference type="PRINTS" id="PR00039">
    <property type="entry name" value="HTHLYSR"/>
</dbReference>
<dbReference type="InterPro" id="IPR005119">
    <property type="entry name" value="LysR_subst-bd"/>
</dbReference>
<dbReference type="Proteomes" id="UP001234585">
    <property type="component" value="Chromosome"/>
</dbReference>
<keyword evidence="2" id="KW-0805">Transcription regulation</keyword>
<dbReference type="SUPFAM" id="SSF46785">
    <property type="entry name" value="Winged helix' DNA-binding domain"/>
    <property type="match status" value="1"/>
</dbReference>
<accession>A0AA50CGV1</accession>
<dbReference type="InterPro" id="IPR058163">
    <property type="entry name" value="LysR-type_TF_proteobact-type"/>
</dbReference>
<feature type="domain" description="HTH lysR-type" evidence="5">
    <location>
        <begin position="5"/>
        <end position="62"/>
    </location>
</feature>
<evidence type="ECO:0000313" key="7">
    <source>
        <dbReference type="Proteomes" id="UP001234585"/>
    </source>
</evidence>
<dbReference type="Pfam" id="PF00126">
    <property type="entry name" value="HTH_1"/>
    <property type="match status" value="1"/>
</dbReference>
<reference evidence="6 7" key="1">
    <citation type="submission" date="2023-08" db="EMBL/GenBank/DDBJ databases">
        <title>Pathogen: clinical or host-associated sample.</title>
        <authorList>
            <person name="Hergert J."/>
            <person name="Casey R."/>
            <person name="Wagner J."/>
            <person name="Young E.L."/>
            <person name="Oakeson K.F."/>
        </authorList>
    </citation>
    <scope>NUCLEOTIDE SEQUENCE [LARGE SCALE GENOMIC DNA]</scope>
    <source>
        <strain evidence="6 7">1760953</strain>
    </source>
</reference>
<evidence type="ECO:0000259" key="5">
    <source>
        <dbReference type="PROSITE" id="PS50931"/>
    </source>
</evidence>
<dbReference type="Pfam" id="PF03466">
    <property type="entry name" value="LysR_substrate"/>
    <property type="match status" value="1"/>
</dbReference>